<evidence type="ECO:0000256" key="1">
    <source>
        <dbReference type="SAM" id="MobiDB-lite"/>
    </source>
</evidence>
<evidence type="ECO:0000313" key="3">
    <source>
        <dbReference type="Proteomes" id="UP001266305"/>
    </source>
</evidence>
<accession>A0ABQ9UW88</accession>
<sequence>MAGAEYGWRDKEGWAGEIWAWQPLQSQLLYPSEWPLQAQLIPHSGLSGPVLGSLLSAPPGPARASRGLSKLRCCLLASSLGPALPPSCVYRPTSCLALKQPLWTKSAPAQLLAASVDPKSPQVKLSRPTQLMPHGGLSRLSSCPPMASPGPKLPQVSFSQPCSSLLSMAPAGLNGPEIGCSSPAPALPAASLGTTLSDMGHSRASSCLLSGLSRLSLCLPHGSFPRPSSSSLLGLQVQLLPHNNH</sequence>
<feature type="non-terminal residue" evidence="2">
    <location>
        <position position="245"/>
    </location>
</feature>
<gene>
    <name evidence="2" type="ORF">P7K49_022373</name>
</gene>
<reference evidence="2 3" key="1">
    <citation type="submission" date="2023-05" db="EMBL/GenBank/DDBJ databases">
        <title>B98-5 Cell Line De Novo Hybrid Assembly: An Optical Mapping Approach.</title>
        <authorList>
            <person name="Kananen K."/>
            <person name="Auerbach J.A."/>
            <person name="Kautto E."/>
            <person name="Blachly J.S."/>
        </authorList>
    </citation>
    <scope>NUCLEOTIDE SEQUENCE [LARGE SCALE GENOMIC DNA]</scope>
    <source>
        <strain evidence="2">B95-8</strain>
        <tissue evidence="2">Cell line</tissue>
    </source>
</reference>
<organism evidence="2 3">
    <name type="scientific">Saguinus oedipus</name>
    <name type="common">Cotton-top tamarin</name>
    <name type="synonym">Oedipomidas oedipus</name>
    <dbReference type="NCBI Taxonomy" id="9490"/>
    <lineage>
        <taxon>Eukaryota</taxon>
        <taxon>Metazoa</taxon>
        <taxon>Chordata</taxon>
        <taxon>Craniata</taxon>
        <taxon>Vertebrata</taxon>
        <taxon>Euteleostomi</taxon>
        <taxon>Mammalia</taxon>
        <taxon>Eutheria</taxon>
        <taxon>Euarchontoglires</taxon>
        <taxon>Primates</taxon>
        <taxon>Haplorrhini</taxon>
        <taxon>Platyrrhini</taxon>
        <taxon>Cebidae</taxon>
        <taxon>Callitrichinae</taxon>
        <taxon>Saguinus</taxon>
    </lineage>
</organism>
<evidence type="ECO:0000313" key="2">
    <source>
        <dbReference type="EMBL" id="KAK2101025.1"/>
    </source>
</evidence>
<name>A0ABQ9UW88_SAGOE</name>
<proteinExistence type="predicted"/>
<protein>
    <submittedName>
        <fullName evidence="2">Uncharacterized protein</fullName>
    </submittedName>
</protein>
<feature type="region of interest" description="Disordered" evidence="1">
    <location>
        <begin position="120"/>
        <end position="155"/>
    </location>
</feature>
<dbReference type="PANTHER" id="PTHR37553">
    <property type="entry name" value="DUF4705 DOMAIN-CONTAINING PROTEIN"/>
    <property type="match status" value="1"/>
</dbReference>
<comment type="caution">
    <text evidence="2">The sequence shown here is derived from an EMBL/GenBank/DDBJ whole genome shotgun (WGS) entry which is preliminary data.</text>
</comment>
<dbReference type="EMBL" id="JASSZA010000010">
    <property type="protein sequence ID" value="KAK2101025.1"/>
    <property type="molecule type" value="Genomic_DNA"/>
</dbReference>
<keyword evidence="3" id="KW-1185">Reference proteome</keyword>
<dbReference type="Proteomes" id="UP001266305">
    <property type="component" value="Unassembled WGS sequence"/>
</dbReference>
<dbReference type="PANTHER" id="PTHR37553:SF6">
    <property type="entry name" value="DUF4705 DOMAIN-CONTAINING PROTEIN"/>
    <property type="match status" value="1"/>
</dbReference>